<dbReference type="RefSeq" id="WP_084785578.1">
    <property type="nucleotide sequence ID" value="NZ_LTBC01000007.1"/>
</dbReference>
<dbReference type="Pfam" id="PF03775">
    <property type="entry name" value="MinC_C"/>
    <property type="match status" value="1"/>
</dbReference>
<dbReference type="PANTHER" id="PTHR34108:SF1">
    <property type="entry name" value="SEPTUM SITE-DETERMINING PROTEIN MINC"/>
    <property type="match status" value="1"/>
</dbReference>
<proteinExistence type="predicted"/>
<evidence type="ECO:0000256" key="3">
    <source>
        <dbReference type="ARBA" id="ARBA00023306"/>
    </source>
</evidence>
<feature type="domain" description="Septum formation inhibitor MinC C-terminal" evidence="5">
    <location>
        <begin position="37"/>
        <end position="137"/>
    </location>
</feature>
<dbReference type="GO" id="GO:0000902">
    <property type="term" value="P:cell morphogenesis"/>
    <property type="evidence" value="ECO:0007669"/>
    <property type="project" value="InterPro"/>
</dbReference>
<dbReference type="EMBL" id="LTBC01000007">
    <property type="protein sequence ID" value="KYH31832.1"/>
    <property type="molecule type" value="Genomic_DNA"/>
</dbReference>
<dbReference type="Gene3D" id="2.160.20.70">
    <property type="match status" value="1"/>
</dbReference>
<dbReference type="PANTHER" id="PTHR34108">
    <property type="entry name" value="SEPTUM SITE-DETERMINING PROTEIN MINC"/>
    <property type="match status" value="1"/>
</dbReference>
<evidence type="ECO:0000259" key="5">
    <source>
        <dbReference type="Pfam" id="PF03775"/>
    </source>
</evidence>
<dbReference type="GO" id="GO:0000917">
    <property type="term" value="P:division septum assembly"/>
    <property type="evidence" value="ECO:0007669"/>
    <property type="project" value="UniProtKB-KW"/>
</dbReference>
<keyword evidence="7" id="KW-1185">Reference proteome</keyword>
<evidence type="ECO:0000313" key="7">
    <source>
        <dbReference type="Proteomes" id="UP000075670"/>
    </source>
</evidence>
<keyword evidence="3" id="KW-0131">Cell cycle</keyword>
<keyword evidence="1" id="KW-0132">Cell division</keyword>
<dbReference type="InterPro" id="IPR016098">
    <property type="entry name" value="CAP/MinC_C"/>
</dbReference>
<dbReference type="Proteomes" id="UP000075670">
    <property type="component" value="Unassembled WGS sequence"/>
</dbReference>
<evidence type="ECO:0000256" key="4">
    <source>
        <dbReference type="ARBA" id="ARBA00046874"/>
    </source>
</evidence>
<dbReference type="PATRIC" id="fig|1122241.3.peg.2103"/>
<evidence type="ECO:0000256" key="2">
    <source>
        <dbReference type="ARBA" id="ARBA00023210"/>
    </source>
</evidence>
<reference evidence="6 7" key="1">
    <citation type="submission" date="2016-02" db="EMBL/GenBank/DDBJ databases">
        <title>Genome sequence of Moorella mulderi DSM 14980.</title>
        <authorList>
            <person name="Poehlein A."/>
            <person name="Daniel R."/>
        </authorList>
    </citation>
    <scope>NUCLEOTIDE SEQUENCE [LARGE SCALE GENOMIC DNA]</scope>
    <source>
        <strain evidence="6 7">DSM 14980</strain>
    </source>
</reference>
<dbReference type="NCBIfam" id="TIGR01222">
    <property type="entry name" value="minC"/>
    <property type="match status" value="1"/>
</dbReference>
<accession>A0A151AW96</accession>
<evidence type="ECO:0000256" key="1">
    <source>
        <dbReference type="ARBA" id="ARBA00022618"/>
    </source>
</evidence>
<dbReference type="InterPro" id="IPR013033">
    <property type="entry name" value="MinC"/>
</dbReference>
<dbReference type="InterPro" id="IPR005526">
    <property type="entry name" value="Septum_form_inhib_MinC_C"/>
</dbReference>
<dbReference type="GO" id="GO:1901891">
    <property type="term" value="P:regulation of cell septum assembly"/>
    <property type="evidence" value="ECO:0007669"/>
    <property type="project" value="InterPro"/>
</dbReference>
<evidence type="ECO:0000313" key="6">
    <source>
        <dbReference type="EMBL" id="KYH31832.1"/>
    </source>
</evidence>
<dbReference type="AlphaFoldDB" id="A0A151AW96"/>
<comment type="subunit">
    <text evidence="4">Interacts with MinD and FtsZ.</text>
</comment>
<sequence length="161" mass="17188">MFSSTGGDTGAGTREGIVIPAARGKPGADTDNHTFLVCRTVRSGQRFKYPGNVVVMGDVHPGGEIVASGHVIVMGTLRGVVHAGAEGDEKAVVMAFRLQPTQLRIAGYITRAPDDEGQNGTGEPEIARVQDEAVVIEKYQPGGEKRWLSRSMIQEEEEQNG</sequence>
<gene>
    <name evidence="6" type="primary">minC_1</name>
    <name evidence="6" type="ORF">MOMUL_19750</name>
</gene>
<keyword evidence="2" id="KW-0717">Septation</keyword>
<dbReference type="InterPro" id="IPR036145">
    <property type="entry name" value="MinC_C_sf"/>
</dbReference>
<dbReference type="SUPFAM" id="SSF63848">
    <property type="entry name" value="Cell-division inhibitor MinC, C-terminal domain"/>
    <property type="match status" value="1"/>
</dbReference>
<protein>
    <submittedName>
        <fullName evidence="6">Septum site-determining protein MinC</fullName>
    </submittedName>
</protein>
<organism evidence="6 7">
    <name type="scientific">Moorella mulderi DSM 14980</name>
    <dbReference type="NCBI Taxonomy" id="1122241"/>
    <lineage>
        <taxon>Bacteria</taxon>
        <taxon>Bacillati</taxon>
        <taxon>Bacillota</taxon>
        <taxon>Clostridia</taxon>
        <taxon>Neomoorellales</taxon>
        <taxon>Neomoorellaceae</taxon>
        <taxon>Neomoorella</taxon>
    </lineage>
</organism>
<name>A0A151AW96_9FIRM</name>
<dbReference type="OrthoDB" id="9790810at2"/>
<comment type="caution">
    <text evidence="6">The sequence shown here is derived from an EMBL/GenBank/DDBJ whole genome shotgun (WGS) entry which is preliminary data.</text>
</comment>